<keyword evidence="2" id="KW-1185">Reference proteome</keyword>
<dbReference type="GO" id="GO:0016787">
    <property type="term" value="F:hydrolase activity"/>
    <property type="evidence" value="ECO:0007669"/>
    <property type="project" value="UniProtKB-KW"/>
</dbReference>
<dbReference type="Pfam" id="PF00756">
    <property type="entry name" value="Esterase"/>
    <property type="match status" value="1"/>
</dbReference>
<dbReference type="SUPFAM" id="SSF53474">
    <property type="entry name" value="alpha/beta-Hydrolases"/>
    <property type="match status" value="1"/>
</dbReference>
<evidence type="ECO:0000313" key="2">
    <source>
        <dbReference type="Proteomes" id="UP000182248"/>
    </source>
</evidence>
<proteinExistence type="predicted"/>
<accession>A0A1K1M433</accession>
<dbReference type="AlphaFoldDB" id="A0A1K1M433"/>
<dbReference type="InterPro" id="IPR029058">
    <property type="entry name" value="AB_hydrolase_fold"/>
</dbReference>
<dbReference type="Gene3D" id="3.40.50.1820">
    <property type="entry name" value="alpha/beta hydrolase"/>
    <property type="match status" value="1"/>
</dbReference>
<dbReference type="EMBL" id="FPJE01000002">
    <property type="protein sequence ID" value="SFW17938.1"/>
    <property type="molecule type" value="Genomic_DNA"/>
</dbReference>
<dbReference type="PANTHER" id="PTHR48098">
    <property type="entry name" value="ENTEROCHELIN ESTERASE-RELATED"/>
    <property type="match status" value="1"/>
</dbReference>
<keyword evidence="1" id="KW-0378">Hydrolase</keyword>
<organism evidence="1 2">
    <name type="scientific">Sinomicrobium oceani</name>
    <dbReference type="NCBI Taxonomy" id="1150368"/>
    <lineage>
        <taxon>Bacteria</taxon>
        <taxon>Pseudomonadati</taxon>
        <taxon>Bacteroidota</taxon>
        <taxon>Flavobacteriia</taxon>
        <taxon>Flavobacteriales</taxon>
        <taxon>Flavobacteriaceae</taxon>
        <taxon>Sinomicrobium</taxon>
    </lineage>
</organism>
<name>A0A1K1M433_9FLAO</name>
<sequence length="270" mass="32049">MFSFLAFTQEEPDPDAYYAVSETIFIESEVYKKQRELQIFIPDEYFWEKNRHFKVLYLFDAQNTRIFNYISGNIQLLSMNTIEPVIIVGIVTEDRWDEFLPPNNHVETLKRYEPPMGHADLLIQHIQEEVEPFLKKNYRVQDYRLGIGHSLGATFVTYASMKTDNLFDYNILLSPNYNYDQKQFVDRYKEFVGNDLEKNKTFYFTNGCGDRYENEFDGPLQEVIAILEDSGNEKIKWEYKKTDIDNHGLIWLAVCNGLLHWNAYMTKEDK</sequence>
<reference evidence="1 2" key="1">
    <citation type="submission" date="2016-11" db="EMBL/GenBank/DDBJ databases">
        <authorList>
            <person name="Jaros S."/>
            <person name="Januszkiewicz K."/>
            <person name="Wedrychowicz H."/>
        </authorList>
    </citation>
    <scope>NUCLEOTIDE SEQUENCE [LARGE SCALE GENOMIC DNA]</scope>
    <source>
        <strain evidence="1 2">CGMCC 1.12145</strain>
    </source>
</reference>
<gene>
    <name evidence="1" type="ORF">SAMN02927921_00368</name>
</gene>
<dbReference type="InterPro" id="IPR000801">
    <property type="entry name" value="Esterase-like"/>
</dbReference>
<dbReference type="InterPro" id="IPR050583">
    <property type="entry name" value="Mycobacterial_A85_antigen"/>
</dbReference>
<protein>
    <submittedName>
        <fullName evidence="1">Predicted hydrolase of the alpha/beta superfamily</fullName>
    </submittedName>
</protein>
<dbReference type="STRING" id="1150368.SAMN02927921_00368"/>
<dbReference type="PANTHER" id="PTHR48098:SF6">
    <property type="entry name" value="FERRI-BACILLIBACTIN ESTERASE BESA"/>
    <property type="match status" value="1"/>
</dbReference>
<evidence type="ECO:0000313" key="1">
    <source>
        <dbReference type="EMBL" id="SFW17938.1"/>
    </source>
</evidence>
<dbReference type="Proteomes" id="UP000182248">
    <property type="component" value="Unassembled WGS sequence"/>
</dbReference>